<reference evidence="2" key="1">
    <citation type="submission" date="2019-12" db="EMBL/GenBank/DDBJ databases">
        <title>Novel species isolated from a subtropical stream in China.</title>
        <authorList>
            <person name="Lu H."/>
        </authorList>
    </citation>
    <scope>NUCLEOTIDE SEQUENCE [LARGE SCALE GENOMIC DNA]</scope>
    <source>
        <strain evidence="2">FT93W</strain>
    </source>
</reference>
<dbReference type="EMBL" id="WWCL01000004">
    <property type="protein sequence ID" value="MYN46766.1"/>
    <property type="molecule type" value="Genomic_DNA"/>
</dbReference>
<evidence type="ECO:0000256" key="1">
    <source>
        <dbReference type="SAM" id="Phobius"/>
    </source>
</evidence>
<evidence type="ECO:0008006" key="4">
    <source>
        <dbReference type="Google" id="ProtNLM"/>
    </source>
</evidence>
<accession>A0A845I5A9</accession>
<keyword evidence="3" id="KW-1185">Reference proteome</keyword>
<sequence length="189" mass="21326">MTPDEFKKACDDHLFWCYGTSAIFQRREQKLKKRREWITYLGIIGPLVIGSVVGAFGKDWKVGGIEVLPILVLVASLVGIAQIVLSCWALVARWDEAYASAQDSVRANTTLYNRFKSVRDFTTSNYQDALKEPREENARQEVLDRAQSITPAEERYAYNASMKYLGLPCRTCQIVPTGKSSKCTSCGNW</sequence>
<keyword evidence="1" id="KW-1133">Transmembrane helix</keyword>
<organism evidence="2 3">
    <name type="scientific">Duganella fentianensis</name>
    <dbReference type="NCBI Taxonomy" id="2692177"/>
    <lineage>
        <taxon>Bacteria</taxon>
        <taxon>Pseudomonadati</taxon>
        <taxon>Pseudomonadota</taxon>
        <taxon>Betaproteobacteria</taxon>
        <taxon>Burkholderiales</taxon>
        <taxon>Oxalobacteraceae</taxon>
        <taxon>Telluria group</taxon>
        <taxon>Duganella</taxon>
    </lineage>
</organism>
<gene>
    <name evidence="2" type="ORF">GTP23_17120</name>
</gene>
<evidence type="ECO:0000313" key="3">
    <source>
        <dbReference type="Proteomes" id="UP000444316"/>
    </source>
</evidence>
<dbReference type="AlphaFoldDB" id="A0A845I5A9"/>
<feature type="transmembrane region" description="Helical" evidence="1">
    <location>
        <begin position="37"/>
        <end position="56"/>
    </location>
</feature>
<keyword evidence="1" id="KW-0472">Membrane</keyword>
<evidence type="ECO:0000313" key="2">
    <source>
        <dbReference type="EMBL" id="MYN46766.1"/>
    </source>
</evidence>
<keyword evidence="1" id="KW-0812">Transmembrane</keyword>
<comment type="caution">
    <text evidence="2">The sequence shown here is derived from an EMBL/GenBank/DDBJ whole genome shotgun (WGS) entry which is preliminary data.</text>
</comment>
<proteinExistence type="predicted"/>
<name>A0A845I5A9_9BURK</name>
<dbReference type="InterPro" id="IPR030914">
    <property type="entry name" value="Mob_CxxC_CxxC"/>
</dbReference>
<dbReference type="Proteomes" id="UP000444316">
    <property type="component" value="Unassembled WGS sequence"/>
</dbReference>
<dbReference type="RefSeq" id="WP_161036258.1">
    <property type="nucleotide sequence ID" value="NZ_WWCL01000004.1"/>
</dbReference>
<dbReference type="NCBIfam" id="TIGR04402">
    <property type="entry name" value="mob_CxxC_CxxC"/>
    <property type="match status" value="1"/>
</dbReference>
<feature type="transmembrane region" description="Helical" evidence="1">
    <location>
        <begin position="68"/>
        <end position="91"/>
    </location>
</feature>
<protein>
    <recommendedName>
        <fullName evidence="4">SLATT domain-containing protein</fullName>
    </recommendedName>
</protein>